<dbReference type="InterPro" id="IPR038637">
    <property type="entry name" value="NPCBM_sf"/>
</dbReference>
<accession>A0A929PXJ3</accession>
<dbReference type="InterPro" id="IPR008979">
    <property type="entry name" value="Galactose-bd-like_sf"/>
</dbReference>
<gene>
    <name evidence="2" type="ORF">IRJ16_15100</name>
</gene>
<dbReference type="SUPFAM" id="SSF49785">
    <property type="entry name" value="Galactose-binding domain-like"/>
    <property type="match status" value="1"/>
</dbReference>
<proteinExistence type="predicted"/>
<protein>
    <submittedName>
        <fullName evidence="2">NPCBM/NEW2 domain-containing protein</fullName>
    </submittedName>
</protein>
<comment type="caution">
    <text evidence="2">The sequence shown here is derived from an EMBL/GenBank/DDBJ whole genome shotgun (WGS) entry which is preliminary data.</text>
</comment>
<reference evidence="2" key="1">
    <citation type="submission" date="2020-10" db="EMBL/GenBank/DDBJ databases">
        <title>Mucilaginibacter mali sp. nov., isolated from rhizosphere soil of apple orchard.</title>
        <authorList>
            <person name="Lee J.-S."/>
            <person name="Kim H.S."/>
            <person name="Kim J.-S."/>
        </authorList>
    </citation>
    <scope>NUCLEOTIDE SEQUENCE</scope>
    <source>
        <strain evidence="2">KCTC 22746</strain>
    </source>
</reference>
<sequence>MSRPYLSITVSITLLLLATFPSTGFSQLRPYGKAIIADAQKLIKKYHASAPKANNVVKVVYFHGRDQDPLPNWEERLDRTLTAVNDFFVEEFKQAGMKTDGVNFEKVGKKYVITVIRGDLDAKNYDGNSGAAMQAEIGKKANGKINFDTDHVVVLAGLSYQRDDGVHILHSPYWGIGSSERGICFVADNEMLDAKYLTDKTTRMRFMEANVKDCLVAEFNSWFIGGIAHEMGHMLGLPHDFGNPAELTPSTISLMGQFGSRHFNDYLWDGSQTAHISAAGLLQLASHPVFTKSRKDINTHTPLNVSDMQLHNRDSSIQLKTTVSGGVLPYGLSVLMHPTTLHEYFNESSIYRISAAGAIDITLNKKPVGTYRMAFIFMFPNGTLEVAHKLLRIAADGAELIDIPGASPLDIKDFYSRLSKKEPTAPIKQKLNIIEGILKADPPADPETIAGNSLYLSDAKWEEGKVGWADPARNYYSTEAEYTFFLENQDKLFSKGLMAHSPSSYVFRLNYKWKQFSGIVGLRDQAHQQGSARFTVIGDGRVLYTSPNLRVGQRAYFNIDIHNINFLQLKTEGTEGHSYNSWASWFDPLISR</sequence>
<dbReference type="RefSeq" id="WP_194112432.1">
    <property type="nucleotide sequence ID" value="NZ_JADFFL010000005.1"/>
</dbReference>
<dbReference type="EMBL" id="JADFFL010000005">
    <property type="protein sequence ID" value="MBE9663214.1"/>
    <property type="molecule type" value="Genomic_DNA"/>
</dbReference>
<organism evidence="2 3">
    <name type="scientific">Mucilaginibacter myungsuensis</name>
    <dbReference type="NCBI Taxonomy" id="649104"/>
    <lineage>
        <taxon>Bacteria</taxon>
        <taxon>Pseudomonadati</taxon>
        <taxon>Bacteroidota</taxon>
        <taxon>Sphingobacteriia</taxon>
        <taxon>Sphingobacteriales</taxon>
        <taxon>Sphingobacteriaceae</taxon>
        <taxon>Mucilaginibacter</taxon>
    </lineage>
</organism>
<evidence type="ECO:0000259" key="1">
    <source>
        <dbReference type="SMART" id="SM00776"/>
    </source>
</evidence>
<keyword evidence="3" id="KW-1185">Reference proteome</keyword>
<dbReference type="Gene3D" id="2.60.120.1060">
    <property type="entry name" value="NPCBM/NEW2 domain"/>
    <property type="match status" value="1"/>
</dbReference>
<feature type="domain" description="Glycosyl hydrolase family 98 putative carbohydrate-binding module" evidence="1">
    <location>
        <begin position="450"/>
        <end position="592"/>
    </location>
</feature>
<name>A0A929PXJ3_9SPHI</name>
<dbReference type="Pfam" id="PF08305">
    <property type="entry name" value="NPCBM"/>
    <property type="match status" value="1"/>
</dbReference>
<evidence type="ECO:0000313" key="2">
    <source>
        <dbReference type="EMBL" id="MBE9663214.1"/>
    </source>
</evidence>
<dbReference type="SMART" id="SM00776">
    <property type="entry name" value="NPCBM"/>
    <property type="match status" value="1"/>
</dbReference>
<dbReference type="AlphaFoldDB" id="A0A929PXJ3"/>
<dbReference type="Proteomes" id="UP000622475">
    <property type="component" value="Unassembled WGS sequence"/>
</dbReference>
<dbReference type="InterPro" id="IPR013222">
    <property type="entry name" value="Glyco_hyd_98_carb-bd"/>
</dbReference>
<evidence type="ECO:0000313" key="3">
    <source>
        <dbReference type="Proteomes" id="UP000622475"/>
    </source>
</evidence>
<dbReference type="SUPFAM" id="SSF55486">
    <property type="entry name" value="Metalloproteases ('zincins'), catalytic domain"/>
    <property type="match status" value="1"/>
</dbReference>